<dbReference type="GO" id="GO:0006740">
    <property type="term" value="P:NADPH regeneration"/>
    <property type="evidence" value="ECO:0007669"/>
    <property type="project" value="TreeGrafter"/>
</dbReference>
<gene>
    <name evidence="5" type="ORF">DGYR_LOCUS1816</name>
</gene>
<comment type="caution">
    <text evidence="5">The sequence shown here is derived from an EMBL/GenBank/DDBJ whole genome shotgun (WGS) entry which is preliminary data.</text>
</comment>
<dbReference type="Pfam" id="PF01408">
    <property type="entry name" value="GFO_IDH_MocA"/>
    <property type="match status" value="1"/>
</dbReference>
<name>A0A7I8V906_9ANNE</name>
<evidence type="ECO:0000259" key="3">
    <source>
        <dbReference type="Pfam" id="PF01408"/>
    </source>
</evidence>
<organism evidence="5 6">
    <name type="scientific">Dimorphilus gyrociliatus</name>
    <dbReference type="NCBI Taxonomy" id="2664684"/>
    <lineage>
        <taxon>Eukaryota</taxon>
        <taxon>Metazoa</taxon>
        <taxon>Spiralia</taxon>
        <taxon>Lophotrochozoa</taxon>
        <taxon>Annelida</taxon>
        <taxon>Polychaeta</taxon>
        <taxon>Polychaeta incertae sedis</taxon>
        <taxon>Dinophilidae</taxon>
        <taxon>Dimorphilus</taxon>
    </lineage>
</organism>
<feature type="domain" description="GFO/IDH/MocA-like oxidoreductase" evidence="4">
    <location>
        <begin position="133"/>
        <end position="253"/>
    </location>
</feature>
<dbReference type="AlphaFoldDB" id="A0A7I8V906"/>
<dbReference type="EMBL" id="CAJFCJ010000002">
    <property type="protein sequence ID" value="CAD5112724.1"/>
    <property type="molecule type" value="Genomic_DNA"/>
</dbReference>
<dbReference type="InterPro" id="IPR000683">
    <property type="entry name" value="Gfo/Idh/MocA-like_OxRdtase_N"/>
</dbReference>
<dbReference type="GO" id="GO:0016491">
    <property type="term" value="F:oxidoreductase activity"/>
    <property type="evidence" value="ECO:0007669"/>
    <property type="project" value="UniProtKB-KW"/>
</dbReference>
<reference evidence="5 6" key="1">
    <citation type="submission" date="2020-08" db="EMBL/GenBank/DDBJ databases">
        <authorList>
            <person name="Hejnol A."/>
        </authorList>
    </citation>
    <scope>NUCLEOTIDE SEQUENCE [LARGE SCALE GENOMIC DNA]</scope>
</reference>
<keyword evidence="2" id="KW-0560">Oxidoreductase</keyword>
<evidence type="ECO:0000259" key="4">
    <source>
        <dbReference type="Pfam" id="PF22725"/>
    </source>
</evidence>
<accession>A0A7I8V906</accession>
<dbReference type="InterPro" id="IPR055170">
    <property type="entry name" value="GFO_IDH_MocA-like_dom"/>
</dbReference>
<dbReference type="GO" id="GO:0005737">
    <property type="term" value="C:cytoplasm"/>
    <property type="evidence" value="ECO:0007669"/>
    <property type="project" value="TreeGrafter"/>
</dbReference>
<dbReference type="Pfam" id="PF22725">
    <property type="entry name" value="GFO_IDH_MocA_C3"/>
    <property type="match status" value="1"/>
</dbReference>
<dbReference type="OrthoDB" id="64915at2759"/>
<evidence type="ECO:0000256" key="2">
    <source>
        <dbReference type="ARBA" id="ARBA00023002"/>
    </source>
</evidence>
<proteinExistence type="inferred from homology"/>
<dbReference type="Proteomes" id="UP000549394">
    <property type="component" value="Unassembled WGS sequence"/>
</dbReference>
<sequence>MEILGTTLFGVGRMGKIHAKNINEHPQLDLRYLVDENKECSKTVKGKINKITALFPNEATIALENSDIKACIISTPFSSHRDIVEQCLKYRKHILCEKPLTPTLKEAEELFKIAETRGLNLMVNFQRRFDPQFREIYDLVRKGEIGNVRVIKTTSRDPPAMVSLDYLKSSPGIFFDSAIHDIDIICWLANSKPTSIYAVGSATDELYAEQGDVDSCCITITFENSIIGNIEVSRNAVQGYDQRLEVFGSKGTLQSDNKRHKLVKHLNEEGERIDPMIQDCTERYAEAYKEVLSHFVKATNGTEEIIVKPNQVLMATHLAELCKKSLASGNKEFVTLSF</sequence>
<evidence type="ECO:0000256" key="1">
    <source>
        <dbReference type="ARBA" id="ARBA00010928"/>
    </source>
</evidence>
<dbReference type="GO" id="GO:0000166">
    <property type="term" value="F:nucleotide binding"/>
    <property type="evidence" value="ECO:0007669"/>
    <property type="project" value="InterPro"/>
</dbReference>
<comment type="similarity">
    <text evidence="1">Belongs to the Gfo/Idh/MocA family.</text>
</comment>
<keyword evidence="6" id="KW-1185">Reference proteome</keyword>
<dbReference type="Gene3D" id="3.30.360.10">
    <property type="entry name" value="Dihydrodipicolinate Reductase, domain 2"/>
    <property type="match status" value="1"/>
</dbReference>
<protein>
    <submittedName>
        <fullName evidence="5">DgyrCDS1942</fullName>
    </submittedName>
</protein>
<dbReference type="PANTHER" id="PTHR42840">
    <property type="entry name" value="NAD(P)-BINDING ROSSMANN-FOLD SUPERFAMILY PROTEIN-RELATED"/>
    <property type="match status" value="1"/>
</dbReference>
<dbReference type="PANTHER" id="PTHR42840:SF3">
    <property type="entry name" value="BINDING ROSSMANN FOLD OXIDOREDUCTASE, PUTATIVE (AFU_ORTHOLOGUE AFUA_2G10240)-RELATED"/>
    <property type="match status" value="1"/>
</dbReference>
<dbReference type="SUPFAM" id="SSF55347">
    <property type="entry name" value="Glyceraldehyde-3-phosphate dehydrogenase-like, C-terminal domain"/>
    <property type="match status" value="1"/>
</dbReference>
<feature type="domain" description="Gfo/Idh/MocA-like oxidoreductase N-terminal" evidence="3">
    <location>
        <begin position="8"/>
        <end position="125"/>
    </location>
</feature>
<dbReference type="SUPFAM" id="SSF51735">
    <property type="entry name" value="NAD(P)-binding Rossmann-fold domains"/>
    <property type="match status" value="1"/>
</dbReference>
<dbReference type="InterPro" id="IPR036291">
    <property type="entry name" value="NAD(P)-bd_dom_sf"/>
</dbReference>
<evidence type="ECO:0000313" key="6">
    <source>
        <dbReference type="Proteomes" id="UP000549394"/>
    </source>
</evidence>
<dbReference type="Gene3D" id="3.40.50.720">
    <property type="entry name" value="NAD(P)-binding Rossmann-like Domain"/>
    <property type="match status" value="1"/>
</dbReference>
<evidence type="ECO:0000313" key="5">
    <source>
        <dbReference type="EMBL" id="CAD5112724.1"/>
    </source>
</evidence>